<keyword evidence="3 5" id="KW-0238">DNA-binding</keyword>
<keyword evidence="4 5" id="KW-0539">Nucleus</keyword>
<dbReference type="InterPro" id="IPR036388">
    <property type="entry name" value="WH-like_DNA-bd_sf"/>
</dbReference>
<dbReference type="InterPro" id="IPR000418">
    <property type="entry name" value="Ets_dom"/>
</dbReference>
<evidence type="ECO:0000256" key="4">
    <source>
        <dbReference type="ARBA" id="ARBA00023242"/>
    </source>
</evidence>
<dbReference type="SMART" id="SM00413">
    <property type="entry name" value="ETS"/>
    <property type="match status" value="1"/>
</dbReference>
<keyword evidence="8" id="KW-1185">Reference proteome</keyword>
<dbReference type="PROSITE" id="PS50061">
    <property type="entry name" value="ETS_DOMAIN_3"/>
    <property type="match status" value="1"/>
</dbReference>
<dbReference type="Pfam" id="PF04621">
    <property type="entry name" value="ETS_PEA3_N"/>
    <property type="match status" value="2"/>
</dbReference>
<comment type="caution">
    <text evidence="7">The sequence shown here is derived from an EMBL/GenBank/DDBJ whole genome shotgun (WGS) entry which is preliminary data.</text>
</comment>
<dbReference type="InterPro" id="IPR036390">
    <property type="entry name" value="WH_DNA-bd_sf"/>
</dbReference>
<evidence type="ECO:0000256" key="5">
    <source>
        <dbReference type="RuleBase" id="RU004019"/>
    </source>
</evidence>
<evidence type="ECO:0000256" key="3">
    <source>
        <dbReference type="ARBA" id="ARBA00023125"/>
    </source>
</evidence>
<accession>A0ABN9MJ64</accession>
<dbReference type="SUPFAM" id="SSF46689">
    <property type="entry name" value="Homeodomain-like"/>
    <property type="match status" value="1"/>
</dbReference>
<dbReference type="InterPro" id="IPR006715">
    <property type="entry name" value="ETS_PEA3_N"/>
</dbReference>
<dbReference type="InterPro" id="IPR057667">
    <property type="entry name" value="HTH_SB"/>
</dbReference>
<dbReference type="InterPro" id="IPR046328">
    <property type="entry name" value="ETS_fam"/>
</dbReference>
<dbReference type="EMBL" id="CAUEEQ010073973">
    <property type="protein sequence ID" value="CAJ0966359.1"/>
    <property type="molecule type" value="Genomic_DNA"/>
</dbReference>
<dbReference type="PANTHER" id="PTHR11849:SF196">
    <property type="entry name" value="ETS TRANSLOCATION VARIANT 1"/>
    <property type="match status" value="1"/>
</dbReference>
<protein>
    <recommendedName>
        <fullName evidence="6">ETS domain-containing protein</fullName>
    </recommendedName>
</protein>
<dbReference type="Gene3D" id="3.30.420.10">
    <property type="entry name" value="Ribonuclease H-like superfamily/Ribonuclease H"/>
    <property type="match status" value="1"/>
</dbReference>
<evidence type="ECO:0000313" key="8">
    <source>
        <dbReference type="Proteomes" id="UP001176940"/>
    </source>
</evidence>
<dbReference type="PROSITE" id="PS00345">
    <property type="entry name" value="ETS_DOMAIN_1"/>
    <property type="match status" value="1"/>
</dbReference>
<dbReference type="Gene3D" id="1.10.10.10">
    <property type="entry name" value="Winged helix-like DNA-binding domain superfamily/Winged helix DNA-binding domain"/>
    <property type="match status" value="2"/>
</dbReference>
<comment type="subcellular location">
    <subcellularLocation>
        <location evidence="5">Nucleus</location>
    </subcellularLocation>
</comment>
<feature type="domain" description="ETS" evidence="6">
    <location>
        <begin position="430"/>
        <end position="467"/>
    </location>
</feature>
<organism evidence="7 8">
    <name type="scientific">Ranitomeya imitator</name>
    <name type="common">mimic poison frog</name>
    <dbReference type="NCBI Taxonomy" id="111125"/>
    <lineage>
        <taxon>Eukaryota</taxon>
        <taxon>Metazoa</taxon>
        <taxon>Chordata</taxon>
        <taxon>Craniata</taxon>
        <taxon>Vertebrata</taxon>
        <taxon>Euteleostomi</taxon>
        <taxon>Amphibia</taxon>
        <taxon>Batrachia</taxon>
        <taxon>Anura</taxon>
        <taxon>Neobatrachia</taxon>
        <taxon>Hyloidea</taxon>
        <taxon>Dendrobatidae</taxon>
        <taxon>Dendrobatinae</taxon>
        <taxon>Ranitomeya</taxon>
    </lineage>
</organism>
<dbReference type="Pfam" id="PF25787">
    <property type="entry name" value="HTH_SB"/>
    <property type="match status" value="1"/>
</dbReference>
<dbReference type="InterPro" id="IPR009057">
    <property type="entry name" value="Homeodomain-like_sf"/>
</dbReference>
<evidence type="ECO:0000256" key="2">
    <source>
        <dbReference type="ARBA" id="ARBA00022553"/>
    </source>
</evidence>
<dbReference type="InterPro" id="IPR002492">
    <property type="entry name" value="Transposase_Tc1-like"/>
</dbReference>
<name>A0ABN9MJ64_9NEOB</name>
<dbReference type="Proteomes" id="UP001176940">
    <property type="component" value="Unassembled WGS sequence"/>
</dbReference>
<comment type="similarity">
    <text evidence="1 5">Belongs to the ETS family.</text>
</comment>
<dbReference type="Pfam" id="PF01498">
    <property type="entry name" value="HTH_Tnp_Tc3_2"/>
    <property type="match status" value="1"/>
</dbReference>
<reference evidence="7" key="1">
    <citation type="submission" date="2023-07" db="EMBL/GenBank/DDBJ databases">
        <authorList>
            <person name="Stuckert A."/>
        </authorList>
    </citation>
    <scope>NUCLEOTIDE SEQUENCE</scope>
</reference>
<dbReference type="InterPro" id="IPR036397">
    <property type="entry name" value="RNaseH_sf"/>
</dbReference>
<sequence>MEKRKTTKELSEDLRNQIVRKHEQSQGYKSISKDLNAPLSTVRSVIKKFKALGTVASLPRCGRKRKIDKRFQRKIVRMLDKEPQLTSKQVQAALQSEGTTVSTRTIRWRLNEKGLYGRRPRKTLLLTPRHKKARLEFAKTYLKKPKMFWKNVLWSSFSLKVAFHSPPVKIKKEQPSPCSDPSLSCSQKQFQYRNGEQCLYASAYDQTSRQVNIKSPNQGAQVSPIAHFPRQDRGYVNPQSSSQSAQSGGYLMEHGSRYQQQLPEMCQSFPSTQNMNRESSANYQRQMSEPCVQYPQQSFKQEYHDPMYDQASHAGTSRPHRYQSNVIVKQEQTDYAYDSGQRLPAELVISLLHFTSRQWSSSSYSDVPGCQSMYRNVEGYPNMDGYGYEKPMRSFPDDACVVPEKFEAGDIKQEVGTYRDGPPYQRRGSLQLWQFLVALLDDPANSHFIAWTGRGMEFKLIEPEEQR</sequence>
<gene>
    <name evidence="7" type="ORF">RIMI_LOCUS21222415</name>
</gene>
<evidence type="ECO:0000313" key="7">
    <source>
        <dbReference type="EMBL" id="CAJ0966359.1"/>
    </source>
</evidence>
<dbReference type="PANTHER" id="PTHR11849">
    <property type="entry name" value="ETS"/>
    <property type="match status" value="1"/>
</dbReference>
<evidence type="ECO:0000256" key="1">
    <source>
        <dbReference type="ARBA" id="ARBA00005562"/>
    </source>
</evidence>
<dbReference type="SUPFAM" id="SSF46785">
    <property type="entry name" value="Winged helix' DNA-binding domain"/>
    <property type="match status" value="1"/>
</dbReference>
<evidence type="ECO:0000259" key="6">
    <source>
        <dbReference type="PROSITE" id="PS50061"/>
    </source>
</evidence>
<dbReference type="Pfam" id="PF00178">
    <property type="entry name" value="Ets"/>
    <property type="match status" value="1"/>
</dbReference>
<proteinExistence type="inferred from homology"/>
<keyword evidence="2" id="KW-0597">Phosphoprotein</keyword>